<keyword evidence="2" id="KW-1185">Reference proteome</keyword>
<sequence>MSDRSHDGDFAEVPSPQPANSPDNSANLSDDDSADEASQFPQDLIDPNLQILGPDLPAEQPAATMAPMSQPTPTTIVLNIQLPAQHTAPNPPAPQAWPLGVDIFQRDECMALVRLFRQSLEESLNMHGENSLWDIAMPGEWSRELFRVECQRPGYLIVLYAVKLVDNAAISLWDQLFWSDLEAAARLGVNRGALFIASFRVGFMRTRMLAADNDLENFTNAVSNAEYWG</sequence>
<evidence type="ECO:0000313" key="1">
    <source>
        <dbReference type="EMBL" id="KAI6089562.1"/>
    </source>
</evidence>
<gene>
    <name evidence="1" type="ORF">F4821DRAFT_256983</name>
</gene>
<dbReference type="EMBL" id="MU394295">
    <property type="protein sequence ID" value="KAI6089562.1"/>
    <property type="molecule type" value="Genomic_DNA"/>
</dbReference>
<protein>
    <submittedName>
        <fullName evidence="1">Uncharacterized protein</fullName>
    </submittedName>
</protein>
<dbReference type="Proteomes" id="UP001497680">
    <property type="component" value="Unassembled WGS sequence"/>
</dbReference>
<proteinExistence type="predicted"/>
<comment type="caution">
    <text evidence="1">The sequence shown here is derived from an EMBL/GenBank/DDBJ whole genome shotgun (WGS) entry which is preliminary data.</text>
</comment>
<name>A0ACC0DAI8_9PEZI</name>
<reference evidence="1 2" key="1">
    <citation type="journal article" date="2022" name="New Phytol.">
        <title>Ecological generalism drives hyperdiversity of secondary metabolite gene clusters in xylarialean endophytes.</title>
        <authorList>
            <person name="Franco M.E.E."/>
            <person name="Wisecaver J.H."/>
            <person name="Arnold A.E."/>
            <person name="Ju Y.M."/>
            <person name="Slot J.C."/>
            <person name="Ahrendt S."/>
            <person name="Moore L.P."/>
            <person name="Eastman K.E."/>
            <person name="Scott K."/>
            <person name="Konkel Z."/>
            <person name="Mondo S.J."/>
            <person name="Kuo A."/>
            <person name="Hayes R.D."/>
            <person name="Haridas S."/>
            <person name="Andreopoulos B."/>
            <person name="Riley R."/>
            <person name="LaButti K."/>
            <person name="Pangilinan J."/>
            <person name="Lipzen A."/>
            <person name="Amirebrahimi M."/>
            <person name="Yan J."/>
            <person name="Adam C."/>
            <person name="Keymanesh K."/>
            <person name="Ng V."/>
            <person name="Louie K."/>
            <person name="Northen T."/>
            <person name="Drula E."/>
            <person name="Henrissat B."/>
            <person name="Hsieh H.M."/>
            <person name="Youens-Clark K."/>
            <person name="Lutzoni F."/>
            <person name="Miadlikowska J."/>
            <person name="Eastwood D.C."/>
            <person name="Hamelin R.C."/>
            <person name="Grigoriev I.V."/>
            <person name="U'Ren J.M."/>
        </authorList>
    </citation>
    <scope>NUCLEOTIDE SEQUENCE [LARGE SCALE GENOMIC DNA]</scope>
    <source>
        <strain evidence="1 2">ER1909</strain>
    </source>
</reference>
<accession>A0ACC0DAI8</accession>
<evidence type="ECO:0000313" key="2">
    <source>
        <dbReference type="Proteomes" id="UP001497680"/>
    </source>
</evidence>
<organism evidence="1 2">
    <name type="scientific">Hypoxylon rubiginosum</name>
    <dbReference type="NCBI Taxonomy" id="110542"/>
    <lineage>
        <taxon>Eukaryota</taxon>
        <taxon>Fungi</taxon>
        <taxon>Dikarya</taxon>
        <taxon>Ascomycota</taxon>
        <taxon>Pezizomycotina</taxon>
        <taxon>Sordariomycetes</taxon>
        <taxon>Xylariomycetidae</taxon>
        <taxon>Xylariales</taxon>
        <taxon>Hypoxylaceae</taxon>
        <taxon>Hypoxylon</taxon>
    </lineage>
</organism>